<sequence length="156" mass="16688">MRSGALVSRLICTALLVMPFAFAGSALAHGTGFRLVKDPRPLAVRFYYTGGDPMGFAQVRVYSPESDAIEYQNGRTDGQGIFAFCPKRPGEWTLMVADGMGHKVRAVVQVGEGLNPAQATSRQGGGTKPGWLEIVAGLSLLMNIVLISGYLKKKKG</sequence>
<feature type="signal peptide" evidence="2">
    <location>
        <begin position="1"/>
        <end position="23"/>
    </location>
</feature>
<keyword evidence="1" id="KW-1133">Transmembrane helix</keyword>
<feature type="transmembrane region" description="Helical" evidence="1">
    <location>
        <begin position="131"/>
        <end position="151"/>
    </location>
</feature>
<dbReference type="Proteomes" id="UP000425960">
    <property type="component" value="Chromosome"/>
</dbReference>
<evidence type="ECO:0000313" key="4">
    <source>
        <dbReference type="Proteomes" id="UP000425960"/>
    </source>
</evidence>
<feature type="chain" id="PRO_5024279189" description="Nickel transport protein" evidence="2">
    <location>
        <begin position="24"/>
        <end position="156"/>
    </location>
</feature>
<reference evidence="3 4" key="1">
    <citation type="submission" date="2019-11" db="EMBL/GenBank/DDBJ databases">
        <title>Comparative genomics of hydrocarbon-degrading Desulfosarcina strains.</title>
        <authorList>
            <person name="Watanabe M."/>
            <person name="Kojima H."/>
            <person name="Fukui M."/>
        </authorList>
    </citation>
    <scope>NUCLEOTIDE SEQUENCE [LARGE SCALE GENOMIC DNA]</scope>
    <source>
        <strain evidence="3 4">28bB2T</strain>
    </source>
</reference>
<dbReference type="KEGG" id="dov:DSCO28_56190"/>
<name>A0A5K7ZXR3_9BACT</name>
<evidence type="ECO:0008006" key="5">
    <source>
        <dbReference type="Google" id="ProtNLM"/>
    </source>
</evidence>
<keyword evidence="2" id="KW-0732">Signal</keyword>
<keyword evidence="1" id="KW-0812">Transmembrane</keyword>
<dbReference type="AlphaFoldDB" id="A0A5K7ZXR3"/>
<evidence type="ECO:0000256" key="2">
    <source>
        <dbReference type="SAM" id="SignalP"/>
    </source>
</evidence>
<dbReference type="EMBL" id="AP021876">
    <property type="protein sequence ID" value="BBO85053.1"/>
    <property type="molecule type" value="Genomic_DNA"/>
</dbReference>
<organism evidence="3 4">
    <name type="scientific">Desulfosarcina ovata subsp. sediminis</name>
    <dbReference type="NCBI Taxonomy" id="885957"/>
    <lineage>
        <taxon>Bacteria</taxon>
        <taxon>Pseudomonadati</taxon>
        <taxon>Thermodesulfobacteriota</taxon>
        <taxon>Desulfobacteria</taxon>
        <taxon>Desulfobacterales</taxon>
        <taxon>Desulfosarcinaceae</taxon>
        <taxon>Desulfosarcina</taxon>
    </lineage>
</organism>
<keyword evidence="1" id="KW-0472">Membrane</keyword>
<accession>A0A5K7ZXR3</accession>
<protein>
    <recommendedName>
        <fullName evidence="5">Nickel transport protein</fullName>
    </recommendedName>
</protein>
<gene>
    <name evidence="3" type="ORF">DSCO28_56190</name>
</gene>
<evidence type="ECO:0000256" key="1">
    <source>
        <dbReference type="SAM" id="Phobius"/>
    </source>
</evidence>
<evidence type="ECO:0000313" key="3">
    <source>
        <dbReference type="EMBL" id="BBO85053.1"/>
    </source>
</evidence>
<proteinExistence type="predicted"/>